<accession>A0A645CTU7</accession>
<dbReference type="InterPro" id="IPR036914">
    <property type="entry name" value="MGS-like_dom_sf"/>
</dbReference>
<comment type="caution">
    <text evidence="1">The sequence shown here is derived from an EMBL/GenBank/DDBJ whole genome shotgun (WGS) entry which is preliminary data.</text>
</comment>
<gene>
    <name evidence="1" type="ORF">SDC9_127366</name>
</gene>
<dbReference type="SUPFAM" id="SSF52335">
    <property type="entry name" value="Methylglyoxal synthase-like"/>
    <property type="match status" value="1"/>
</dbReference>
<protein>
    <recommendedName>
        <fullName evidence="2">Carbamoyl-phosphate synthase large chain</fullName>
    </recommendedName>
</protein>
<name>A0A645CTU7_9ZZZZ</name>
<dbReference type="Gene3D" id="3.40.50.1380">
    <property type="entry name" value="Methylglyoxal synthase-like domain"/>
    <property type="match status" value="1"/>
</dbReference>
<sequence>MVINTPMGYHAHASDDEIRSIAMRLKIPYTTTTSAAVAAVEAIGYLQKKQVVVRSLTS</sequence>
<dbReference type="AlphaFoldDB" id="A0A645CTU7"/>
<organism evidence="1">
    <name type="scientific">bioreactor metagenome</name>
    <dbReference type="NCBI Taxonomy" id="1076179"/>
    <lineage>
        <taxon>unclassified sequences</taxon>
        <taxon>metagenomes</taxon>
        <taxon>ecological metagenomes</taxon>
    </lineage>
</organism>
<reference evidence="1" key="1">
    <citation type="submission" date="2019-08" db="EMBL/GenBank/DDBJ databases">
        <authorList>
            <person name="Kucharzyk K."/>
            <person name="Murdoch R.W."/>
            <person name="Higgins S."/>
            <person name="Loffler F."/>
        </authorList>
    </citation>
    <scope>NUCLEOTIDE SEQUENCE</scope>
</reference>
<dbReference type="EMBL" id="VSSQ01029970">
    <property type="protein sequence ID" value="MPM80319.1"/>
    <property type="molecule type" value="Genomic_DNA"/>
</dbReference>
<proteinExistence type="predicted"/>
<evidence type="ECO:0008006" key="2">
    <source>
        <dbReference type="Google" id="ProtNLM"/>
    </source>
</evidence>
<evidence type="ECO:0000313" key="1">
    <source>
        <dbReference type="EMBL" id="MPM80319.1"/>
    </source>
</evidence>